<gene>
    <name evidence="7" type="ORF">KLDO_g3587</name>
</gene>
<dbReference type="SUPFAM" id="SSF75615">
    <property type="entry name" value="Siroheme synthase middle domains-like"/>
    <property type="match status" value="1"/>
</dbReference>
<dbReference type="GO" id="GO:0004325">
    <property type="term" value="F:ferrochelatase activity"/>
    <property type="evidence" value="ECO:0007669"/>
    <property type="project" value="InterPro"/>
</dbReference>
<dbReference type="InterPro" id="IPR028281">
    <property type="entry name" value="Sirohaem_synthase_central"/>
</dbReference>
<dbReference type="Proteomes" id="UP000031516">
    <property type="component" value="Unassembled WGS sequence"/>
</dbReference>
<keyword evidence="5" id="KW-0627">Porphyrin biosynthesis</keyword>
<dbReference type="Pfam" id="PF14824">
    <property type="entry name" value="Sirohm_synth_M"/>
    <property type="match status" value="1"/>
</dbReference>
<dbReference type="Gene3D" id="3.40.50.720">
    <property type="entry name" value="NAD(P)-binding Rossmann-like Domain"/>
    <property type="match status" value="1"/>
</dbReference>
<dbReference type="PANTHER" id="PTHR35330">
    <property type="entry name" value="SIROHEME BIOSYNTHESIS PROTEIN MET8"/>
    <property type="match status" value="1"/>
</dbReference>
<dbReference type="GO" id="GO:0019354">
    <property type="term" value="P:siroheme biosynthetic process"/>
    <property type="evidence" value="ECO:0007669"/>
    <property type="project" value="UniProtKB-UniPathway"/>
</dbReference>
<evidence type="ECO:0000256" key="2">
    <source>
        <dbReference type="ARBA" id="ARBA00012400"/>
    </source>
</evidence>
<dbReference type="Gene3D" id="3.30.160.110">
    <property type="entry name" value="Siroheme synthase, domain 2"/>
    <property type="match status" value="1"/>
</dbReference>
<dbReference type="EC" id="1.3.1.76" evidence="2"/>
<keyword evidence="3" id="KW-0560">Oxidoreductase</keyword>
<keyword evidence="8" id="KW-1185">Reference proteome</keyword>
<dbReference type="SUPFAM" id="SSF51735">
    <property type="entry name" value="NAD(P)-binding Rossmann-fold domains"/>
    <property type="match status" value="1"/>
</dbReference>
<organism evidence="7 8">
    <name type="scientific">Kluyveromyces dobzhanskii CBS 2104</name>
    <dbReference type="NCBI Taxonomy" id="1427455"/>
    <lineage>
        <taxon>Eukaryota</taxon>
        <taxon>Fungi</taxon>
        <taxon>Dikarya</taxon>
        <taxon>Ascomycota</taxon>
        <taxon>Saccharomycotina</taxon>
        <taxon>Saccharomycetes</taxon>
        <taxon>Saccharomycetales</taxon>
        <taxon>Saccharomycetaceae</taxon>
        <taxon>Kluyveromyces</taxon>
    </lineage>
</organism>
<proteinExistence type="predicted"/>
<comment type="pathway">
    <text evidence="1">Porphyrin-containing compound metabolism; siroheme biosynthesis; sirohydrochlorin from precorrin-2: step 1/1.</text>
</comment>
<comment type="caution">
    <text evidence="7">The sequence shown here is derived from an EMBL/GenBank/DDBJ whole genome shotgun (WGS) entry which is preliminary data.</text>
</comment>
<dbReference type="OrthoDB" id="1721126at2759"/>
<keyword evidence="4" id="KW-0520">NAD</keyword>
<dbReference type="GO" id="GO:0043115">
    <property type="term" value="F:precorrin-2 dehydrogenase activity"/>
    <property type="evidence" value="ECO:0007669"/>
    <property type="project" value="UniProtKB-EC"/>
</dbReference>
<evidence type="ECO:0000256" key="4">
    <source>
        <dbReference type="ARBA" id="ARBA00023027"/>
    </source>
</evidence>
<evidence type="ECO:0000256" key="5">
    <source>
        <dbReference type="ARBA" id="ARBA00023244"/>
    </source>
</evidence>
<accession>A0A0A8LAS8</accession>
<dbReference type="Pfam" id="PF13241">
    <property type="entry name" value="NAD_binding_7"/>
    <property type="match status" value="1"/>
</dbReference>
<feature type="domain" description="Siroheme synthase central" evidence="6">
    <location>
        <begin position="149"/>
        <end position="172"/>
    </location>
</feature>
<evidence type="ECO:0000256" key="3">
    <source>
        <dbReference type="ARBA" id="ARBA00023002"/>
    </source>
</evidence>
<reference evidence="7 8" key="1">
    <citation type="submission" date="2014-03" db="EMBL/GenBank/DDBJ databases">
        <title>The genome of Kluyveromyces dobzhanskii.</title>
        <authorList>
            <person name="Nystedt B."/>
            <person name="Astrom S."/>
        </authorList>
    </citation>
    <scope>NUCLEOTIDE SEQUENCE [LARGE SCALE GENOMIC DNA]</scope>
    <source>
        <strain evidence="7 8">CBS 2104</strain>
    </source>
</reference>
<evidence type="ECO:0000259" key="6">
    <source>
        <dbReference type="Pfam" id="PF14824"/>
    </source>
</evidence>
<dbReference type="PANTHER" id="PTHR35330:SF1">
    <property type="entry name" value="SIROHEME BIOSYNTHESIS PROTEIN MET8"/>
    <property type="match status" value="1"/>
</dbReference>
<evidence type="ECO:0000313" key="8">
    <source>
        <dbReference type="Proteomes" id="UP000031516"/>
    </source>
</evidence>
<dbReference type="EMBL" id="CCBQ010000044">
    <property type="protein sequence ID" value="CDO95342.1"/>
    <property type="molecule type" value="Genomic_DNA"/>
</dbReference>
<evidence type="ECO:0000313" key="7">
    <source>
        <dbReference type="EMBL" id="CDO95342.1"/>
    </source>
</evidence>
<evidence type="ECO:0000256" key="1">
    <source>
        <dbReference type="ARBA" id="ARBA00005010"/>
    </source>
</evidence>
<dbReference type="InterPro" id="IPR036291">
    <property type="entry name" value="NAD(P)-bd_dom_sf"/>
</dbReference>
<dbReference type="UniPathway" id="UPA00262">
    <property type="reaction ID" value="UER00222"/>
</dbReference>
<name>A0A0A8LAS8_9SACH</name>
<sequence>MLQLSHKLDGKHVLLVGCGEVGYTRVLKLLPAGCKLTVISSDIHPKLADLVDNEVYEPGQIYRYLARPFMDEDLLMYGNNQVTKVEDLDKPCGFHMVFTCLPDLKLSTRIYQLTKMKLGVGTLCNVADQPPLCDFYFGANLRLGDDKFGLSLMISSEGMSPRFTALFKKELLSRYGDWPIKECVERLNAVRERVRTTSGKYLDIFDNDNAQLIKFRMEWLKALTDKLGVQCYKLDSNKVINLFEKMIKDKDFDLKDVPEDLLI</sequence>
<dbReference type="InterPro" id="IPR028161">
    <property type="entry name" value="Met8-like"/>
</dbReference>
<dbReference type="AlphaFoldDB" id="A0A0A8LAS8"/>
<protein>
    <recommendedName>
        <fullName evidence="2">precorrin-2 dehydrogenase</fullName>
        <ecNumber evidence="2">1.3.1.76</ecNumber>
    </recommendedName>
</protein>
<dbReference type="Gene3D" id="1.10.3280.10">
    <property type="entry name" value="Siroheme synthase, domain 3"/>
    <property type="match status" value="1"/>
</dbReference>